<dbReference type="GO" id="GO:0016874">
    <property type="term" value="F:ligase activity"/>
    <property type="evidence" value="ECO:0007669"/>
    <property type="project" value="UniProtKB-KW"/>
</dbReference>
<proteinExistence type="inferred from homology"/>
<feature type="short sequence motif" description="HXTX 2" evidence="2">
    <location>
        <begin position="120"/>
        <end position="123"/>
    </location>
</feature>
<keyword evidence="1 2" id="KW-0378">Hydrolase</keyword>
<organism evidence="3 4">
    <name type="scientific">Rhodobacter viridis</name>
    <dbReference type="NCBI Taxonomy" id="1054202"/>
    <lineage>
        <taxon>Bacteria</taxon>
        <taxon>Pseudomonadati</taxon>
        <taxon>Pseudomonadota</taxon>
        <taxon>Alphaproteobacteria</taxon>
        <taxon>Rhodobacterales</taxon>
        <taxon>Rhodobacter group</taxon>
        <taxon>Rhodobacter</taxon>
    </lineage>
</organism>
<comment type="catalytic activity">
    <reaction evidence="2">
        <text>a 3'-end 2',3'-cyclophospho-ribonucleotide-RNA + H2O = a 3'-end 2'-phospho-ribonucleotide-RNA + H(+)</text>
        <dbReference type="Rhea" id="RHEA:11828"/>
        <dbReference type="Rhea" id="RHEA-COMP:10464"/>
        <dbReference type="Rhea" id="RHEA-COMP:17353"/>
        <dbReference type="ChEBI" id="CHEBI:15377"/>
        <dbReference type="ChEBI" id="CHEBI:15378"/>
        <dbReference type="ChEBI" id="CHEBI:83064"/>
        <dbReference type="ChEBI" id="CHEBI:173113"/>
        <dbReference type="EC" id="3.1.4.58"/>
    </reaction>
</comment>
<dbReference type="HAMAP" id="MF_01940">
    <property type="entry name" value="RNA_CPDase"/>
    <property type="match status" value="1"/>
</dbReference>
<evidence type="ECO:0000313" key="3">
    <source>
        <dbReference type="EMBL" id="PYF13239.1"/>
    </source>
</evidence>
<comment type="caution">
    <text evidence="3">The sequence shown here is derived from an EMBL/GenBank/DDBJ whole genome shotgun (WGS) entry which is preliminary data.</text>
</comment>
<dbReference type="SUPFAM" id="SSF55144">
    <property type="entry name" value="LigT-like"/>
    <property type="match status" value="1"/>
</dbReference>
<keyword evidence="4" id="KW-1185">Reference proteome</keyword>
<dbReference type="PANTHER" id="PTHR35561">
    <property type="entry name" value="RNA 2',3'-CYCLIC PHOSPHODIESTERASE"/>
    <property type="match status" value="1"/>
</dbReference>
<dbReference type="OrthoDB" id="9793819at2"/>
<dbReference type="Pfam" id="PF13563">
    <property type="entry name" value="2_5_RNA_ligase2"/>
    <property type="match status" value="1"/>
</dbReference>
<gene>
    <name evidence="3" type="ORF">C8J30_101627</name>
</gene>
<protein>
    <recommendedName>
        <fullName evidence="2">RNA 2',3'-cyclic phosphodiesterase</fullName>
        <shortName evidence="2">RNA 2',3'-CPDase</shortName>
        <ecNumber evidence="2">3.1.4.58</ecNumber>
    </recommendedName>
</protein>
<dbReference type="Gene3D" id="3.90.1140.10">
    <property type="entry name" value="Cyclic phosphodiesterase"/>
    <property type="match status" value="1"/>
</dbReference>
<feature type="active site" description="Proton acceptor" evidence="2">
    <location>
        <position position="120"/>
    </location>
</feature>
<dbReference type="NCBIfam" id="TIGR02258">
    <property type="entry name" value="2_5_ligase"/>
    <property type="match status" value="1"/>
</dbReference>
<dbReference type="AlphaFoldDB" id="A0A318U597"/>
<dbReference type="GO" id="GO:0008664">
    <property type="term" value="F:RNA 2',3'-cyclic 3'-phosphodiesterase activity"/>
    <property type="evidence" value="ECO:0007669"/>
    <property type="project" value="UniProtKB-EC"/>
</dbReference>
<dbReference type="InterPro" id="IPR009097">
    <property type="entry name" value="Cyclic_Pdiesterase"/>
</dbReference>
<keyword evidence="3" id="KW-0436">Ligase</keyword>
<comment type="function">
    <text evidence="2">Hydrolyzes RNA 2',3'-cyclic phosphodiester to an RNA 2'-phosphomonoester.</text>
</comment>
<dbReference type="EMBL" id="QJTK01000001">
    <property type="protein sequence ID" value="PYF13239.1"/>
    <property type="molecule type" value="Genomic_DNA"/>
</dbReference>
<accession>A0A318U597</accession>
<feature type="active site" description="Proton donor" evidence="2">
    <location>
        <position position="36"/>
    </location>
</feature>
<evidence type="ECO:0000313" key="4">
    <source>
        <dbReference type="Proteomes" id="UP000247727"/>
    </source>
</evidence>
<evidence type="ECO:0000256" key="1">
    <source>
        <dbReference type="ARBA" id="ARBA00022801"/>
    </source>
</evidence>
<feature type="short sequence motif" description="HXTX 1" evidence="2">
    <location>
        <begin position="36"/>
        <end position="39"/>
    </location>
</feature>
<dbReference type="InterPro" id="IPR004175">
    <property type="entry name" value="RNA_CPDase"/>
</dbReference>
<comment type="similarity">
    <text evidence="2">Belongs to the 2H phosphoesterase superfamily. ThpR family.</text>
</comment>
<reference evidence="3 4" key="1">
    <citation type="submission" date="2018-06" db="EMBL/GenBank/DDBJ databases">
        <title>Genomic Encyclopedia of Type Strains, Phase III (KMG-III): the genomes of soil and plant-associated and newly described type strains.</title>
        <authorList>
            <person name="Whitman W."/>
        </authorList>
    </citation>
    <scope>NUCLEOTIDE SEQUENCE [LARGE SCALE GENOMIC DNA]</scope>
    <source>
        <strain evidence="3 4">JA737</strain>
    </source>
</reference>
<name>A0A318U597_9RHOB</name>
<dbReference type="PANTHER" id="PTHR35561:SF1">
    <property type="entry name" value="RNA 2',3'-CYCLIC PHOSPHODIESTERASE"/>
    <property type="match status" value="1"/>
</dbReference>
<dbReference type="EC" id="3.1.4.58" evidence="2"/>
<dbReference type="Proteomes" id="UP000247727">
    <property type="component" value="Unassembled WGS sequence"/>
</dbReference>
<evidence type="ECO:0000256" key="2">
    <source>
        <dbReference type="HAMAP-Rule" id="MF_01940"/>
    </source>
</evidence>
<dbReference type="GO" id="GO:0004113">
    <property type="term" value="F:2',3'-cyclic-nucleotide 3'-phosphodiesterase activity"/>
    <property type="evidence" value="ECO:0007669"/>
    <property type="project" value="InterPro"/>
</dbReference>
<dbReference type="RefSeq" id="WP_110804223.1">
    <property type="nucleotide sequence ID" value="NZ_QJTK01000001.1"/>
</dbReference>
<sequence length="190" mass="20782">MRVFLGIMVPEALWGAIAALQGELGCGRAVAEEALHLTLVFLGDVEPPELELLHEELVGISVAPVTLGLAGLDVLEGGDRTRALVLKLRPEPALEALQAKLAQAARRAGIDLERRRFRPHVTIARFNKGLTETQAARLGHLLESRGDVVLPEWRVTGFALLRSHLTREGAEYEVLAEYPERAEFTLGQAK</sequence>